<dbReference type="SMART" id="SM00382">
    <property type="entry name" value="AAA"/>
    <property type="match status" value="1"/>
</dbReference>
<keyword evidence="3 5" id="KW-0067">ATP-binding</keyword>
<dbReference type="InterPro" id="IPR008995">
    <property type="entry name" value="Mo/tungstate-bd_C_term_dom"/>
</dbReference>
<dbReference type="PROSITE" id="PS50893">
    <property type="entry name" value="ABC_TRANSPORTER_2"/>
    <property type="match status" value="1"/>
</dbReference>
<keyword evidence="6" id="KW-1185">Reference proteome</keyword>
<dbReference type="GO" id="GO:0022857">
    <property type="term" value="F:transmembrane transporter activity"/>
    <property type="evidence" value="ECO:0007669"/>
    <property type="project" value="InterPro"/>
</dbReference>
<proteinExistence type="predicted"/>
<dbReference type="EMBL" id="JAHESC010000067">
    <property type="protein sequence ID" value="MBT1690451.1"/>
    <property type="molecule type" value="Genomic_DNA"/>
</dbReference>
<dbReference type="GO" id="GO:0005524">
    <property type="term" value="F:ATP binding"/>
    <property type="evidence" value="ECO:0007669"/>
    <property type="project" value="UniProtKB-KW"/>
</dbReference>
<dbReference type="SUPFAM" id="SSF52540">
    <property type="entry name" value="P-loop containing nucleoside triphosphate hydrolases"/>
    <property type="match status" value="1"/>
</dbReference>
<keyword evidence="1" id="KW-0813">Transport</keyword>
<evidence type="ECO:0000256" key="3">
    <source>
        <dbReference type="ARBA" id="ARBA00022840"/>
    </source>
</evidence>
<dbReference type="PANTHER" id="PTHR42781:SF4">
    <property type="entry name" value="SPERMIDINE_PUTRESCINE IMPORT ATP-BINDING PROTEIN POTA"/>
    <property type="match status" value="1"/>
</dbReference>
<dbReference type="Proteomes" id="UP001319180">
    <property type="component" value="Unassembled WGS sequence"/>
</dbReference>
<dbReference type="GO" id="GO:0016887">
    <property type="term" value="F:ATP hydrolysis activity"/>
    <property type="evidence" value="ECO:0007669"/>
    <property type="project" value="InterPro"/>
</dbReference>
<dbReference type="GO" id="GO:0043190">
    <property type="term" value="C:ATP-binding cassette (ABC) transporter complex"/>
    <property type="evidence" value="ECO:0007669"/>
    <property type="project" value="InterPro"/>
</dbReference>
<gene>
    <name evidence="5" type="ORF">KK078_28050</name>
</gene>
<reference evidence="5 6" key="1">
    <citation type="submission" date="2021-05" db="EMBL/GenBank/DDBJ databases">
        <title>A Polyphasic approach of four new species of the genus Ohtaekwangia: Ohtaekwangia histidinii sp. nov., Ohtaekwangia cretensis sp. nov., Ohtaekwangia indiensis sp. nov., Ohtaekwangia reichenbachii sp. nov. from diverse environment.</title>
        <authorList>
            <person name="Octaviana S."/>
        </authorList>
    </citation>
    <scope>NUCLEOTIDE SEQUENCE [LARGE SCALE GENOMIC DNA]</scope>
    <source>
        <strain evidence="5 6">PWU37</strain>
    </source>
</reference>
<dbReference type="PROSITE" id="PS00211">
    <property type="entry name" value="ABC_TRANSPORTER_1"/>
    <property type="match status" value="1"/>
</dbReference>
<dbReference type="AlphaFoldDB" id="A0AAP2DE09"/>
<sequence length="310" mass="33874">MSLLQVSGVCKESNEGAVLRPISFSQQKREKIAIAGETGSGKSTLLKIVAGLVAADAGEVIFEGAQIKDPREVLVPGQEGIAYLSQHFELPKFLRVEQVLGYANVLPEDDANVLYAICQIGHLLKRRTDQLSGGERQRIALAKLLITEPRLLLLDEPFSNLDMGHKNVLKDVIQDLGDRLDMTFMMVSHDPADTLPWADKILVLCNGQLVQEGTPEAVYKEPVDEYTAGLFGKYTAVATAGNALRFLRPEDFVIADSEAAGAQKGVVVRSLFLGGYCELEVSVAAETTFVVRSERFDWAAGQVIWLKARS</sequence>
<name>A0AAP2DE09_9BACT</name>
<evidence type="ECO:0000259" key="4">
    <source>
        <dbReference type="PROSITE" id="PS50893"/>
    </source>
</evidence>
<dbReference type="RefSeq" id="WP_254093808.1">
    <property type="nucleotide sequence ID" value="NZ_JAHESC010000067.1"/>
</dbReference>
<dbReference type="Pfam" id="PF00005">
    <property type="entry name" value="ABC_tran"/>
    <property type="match status" value="1"/>
</dbReference>
<evidence type="ECO:0000256" key="2">
    <source>
        <dbReference type="ARBA" id="ARBA00022741"/>
    </source>
</evidence>
<dbReference type="InterPro" id="IPR003593">
    <property type="entry name" value="AAA+_ATPase"/>
</dbReference>
<evidence type="ECO:0000313" key="6">
    <source>
        <dbReference type="Proteomes" id="UP001319180"/>
    </source>
</evidence>
<dbReference type="InterPro" id="IPR013611">
    <property type="entry name" value="Transp-assoc_OB_typ2"/>
</dbReference>
<dbReference type="InterPro" id="IPR017871">
    <property type="entry name" value="ABC_transporter-like_CS"/>
</dbReference>
<evidence type="ECO:0000256" key="1">
    <source>
        <dbReference type="ARBA" id="ARBA00022448"/>
    </source>
</evidence>
<dbReference type="Pfam" id="PF08402">
    <property type="entry name" value="TOBE_2"/>
    <property type="match status" value="1"/>
</dbReference>
<evidence type="ECO:0000313" key="5">
    <source>
        <dbReference type="EMBL" id="MBT1690451.1"/>
    </source>
</evidence>
<dbReference type="InterPro" id="IPR003439">
    <property type="entry name" value="ABC_transporter-like_ATP-bd"/>
</dbReference>
<comment type="caution">
    <text evidence="5">The sequence shown here is derived from an EMBL/GenBank/DDBJ whole genome shotgun (WGS) entry which is preliminary data.</text>
</comment>
<dbReference type="Gene3D" id="3.40.50.300">
    <property type="entry name" value="P-loop containing nucleotide triphosphate hydrolases"/>
    <property type="match status" value="1"/>
</dbReference>
<dbReference type="SUPFAM" id="SSF50331">
    <property type="entry name" value="MOP-like"/>
    <property type="match status" value="1"/>
</dbReference>
<keyword evidence="2" id="KW-0547">Nucleotide-binding</keyword>
<feature type="domain" description="ABC transporter" evidence="4">
    <location>
        <begin position="4"/>
        <end position="231"/>
    </location>
</feature>
<protein>
    <submittedName>
        <fullName evidence="5">ABC transporter ATP-binding protein</fullName>
    </submittedName>
</protein>
<organism evidence="5 6">
    <name type="scientific">Dawidia soli</name>
    <dbReference type="NCBI Taxonomy" id="2782352"/>
    <lineage>
        <taxon>Bacteria</taxon>
        <taxon>Pseudomonadati</taxon>
        <taxon>Bacteroidota</taxon>
        <taxon>Cytophagia</taxon>
        <taxon>Cytophagales</taxon>
        <taxon>Chryseotaleaceae</taxon>
        <taxon>Dawidia</taxon>
    </lineage>
</organism>
<dbReference type="InterPro" id="IPR027417">
    <property type="entry name" value="P-loop_NTPase"/>
</dbReference>
<dbReference type="PANTHER" id="PTHR42781">
    <property type="entry name" value="SPERMIDINE/PUTRESCINE IMPORT ATP-BINDING PROTEIN POTA"/>
    <property type="match status" value="1"/>
</dbReference>
<accession>A0AAP2DE09</accession>
<dbReference type="InterPro" id="IPR050093">
    <property type="entry name" value="ABC_SmlMolc_Importer"/>
</dbReference>